<reference evidence="1 2" key="1">
    <citation type="journal article" date="2020" name="Front. Microbiol.">
        <title>Phenotypic and Genetic Characterization of the Cheese Ripening Yeast Geotrichum candidum.</title>
        <authorList>
            <person name="Perkins V."/>
            <person name="Vignola S."/>
            <person name="Lessard M.H."/>
            <person name="Plante P.L."/>
            <person name="Corbeil J."/>
            <person name="Dugat-Bony E."/>
            <person name="Frenette M."/>
            <person name="Labrie S."/>
        </authorList>
    </citation>
    <scope>NUCLEOTIDE SEQUENCE [LARGE SCALE GENOMIC DNA]</scope>
    <source>
        <strain evidence="1 2">LMA-1147</strain>
    </source>
</reference>
<gene>
    <name evidence="1" type="ORF">D0Z00_003674</name>
</gene>
<name>A0ACB6V0M3_9ASCO</name>
<evidence type="ECO:0000313" key="1">
    <source>
        <dbReference type="EMBL" id="KAF5094164.1"/>
    </source>
</evidence>
<sequence length="282" mass="31066">MKLFNTSYLLALPVLATASQWKLTAGELAVVSGKSTEFKQSYPFSVRVSGKGKLSIPLKSIPELFLSDRVGKLSLELAVGGFGYTEQEEDTNEEEEEDNDVESESEEEDNVESEEEETVKSTKPKRAPKQITKNIEPLLIKISDNISIANKLHYPREASPKRFGIKPEIHHIFRPDPRQVNAAFASLLVLVGITSTVLFLAAAWILFVGVDLANLTPALKASGLAHAAFLLSIGAIEYTFFQYYKGVSIFDTIKSLAIIAPTSVYFGSRALREVKARRLAGK</sequence>
<proteinExistence type="predicted"/>
<organism evidence="1 2">
    <name type="scientific">Geotrichum galactomycetum</name>
    <dbReference type="NCBI Taxonomy" id="27317"/>
    <lineage>
        <taxon>Eukaryota</taxon>
        <taxon>Fungi</taxon>
        <taxon>Dikarya</taxon>
        <taxon>Ascomycota</taxon>
        <taxon>Saccharomycotina</taxon>
        <taxon>Dipodascomycetes</taxon>
        <taxon>Dipodascales</taxon>
        <taxon>Dipodascaceae</taxon>
        <taxon>Geotrichum</taxon>
    </lineage>
</organism>
<dbReference type="Proteomes" id="UP000744676">
    <property type="component" value="Unassembled WGS sequence"/>
</dbReference>
<protein>
    <submittedName>
        <fullName evidence="1">Uncharacterized protein</fullName>
    </submittedName>
</protein>
<evidence type="ECO:0000313" key="2">
    <source>
        <dbReference type="Proteomes" id="UP000744676"/>
    </source>
</evidence>
<keyword evidence="2" id="KW-1185">Reference proteome</keyword>
<accession>A0ACB6V0M3</accession>
<dbReference type="EMBL" id="QVQA01000179">
    <property type="protein sequence ID" value="KAF5094164.1"/>
    <property type="molecule type" value="Genomic_DNA"/>
</dbReference>
<comment type="caution">
    <text evidence="1">The sequence shown here is derived from an EMBL/GenBank/DDBJ whole genome shotgun (WGS) entry which is preliminary data.</text>
</comment>